<sequence>MQFTKDIKARLERIFQDFKLIDTSSESKLDEKTAISVSRKDFPVESILLFTLHKICGFRTIFRWDKMHWGVIFEYKGAVNLISSHKFGLRLYSERIADVEAIQKELINKLKKNIKFIEKNILNQYAENQVALNNFTIPNLFHKLSGQYYYFRDQSKKMFKKEIDNIRLPS</sequence>
<dbReference type="EMBL" id="GG704965">
    <property type="protein sequence ID" value="EEY96350.1"/>
    <property type="molecule type" value="Genomic_DNA"/>
</dbReference>
<dbReference type="AlphaFoldDB" id="D0SB18"/>
<accession>D0SB18</accession>
<protein>
    <submittedName>
        <fullName evidence="1">Uncharacterized protein</fullName>
    </submittedName>
</protein>
<name>D0SB18_ACIJO</name>
<dbReference type="Proteomes" id="UP000012047">
    <property type="component" value="Unassembled WGS sequence"/>
</dbReference>
<dbReference type="HOGENOM" id="CLU_1567324_0_0_6"/>
<evidence type="ECO:0000313" key="1">
    <source>
        <dbReference type="EMBL" id="EEY96350.1"/>
    </source>
</evidence>
<dbReference type="RefSeq" id="WP_005400266.1">
    <property type="nucleotide sequence ID" value="NZ_GG704965.1"/>
</dbReference>
<reference evidence="2" key="1">
    <citation type="journal article" date="2012" name="PLoS ONE">
        <title>The success of Acinetobacter species; genetic, metabolic and virulence attributes.</title>
        <authorList>
            <person name="Peleg A.Y."/>
            <person name="de Breij A."/>
            <person name="Adams M.D."/>
            <person name="Cerqueira G.M."/>
            <person name="Mocali S."/>
            <person name="Galardini M."/>
            <person name="Nibbering P.H."/>
            <person name="Earl A.M."/>
            <person name="Ward D.V."/>
            <person name="Paterson D.L."/>
            <person name="Seifert H."/>
            <person name="Dijkshoorn L."/>
        </authorList>
    </citation>
    <scope>NUCLEOTIDE SEQUENCE [LARGE SCALE GENOMIC DNA]</scope>
    <source>
        <strain evidence="2">SH046</strain>
    </source>
</reference>
<organism evidence="1 2">
    <name type="scientific">Acinetobacter johnsonii SH046</name>
    <dbReference type="NCBI Taxonomy" id="575586"/>
    <lineage>
        <taxon>Bacteria</taxon>
        <taxon>Pseudomonadati</taxon>
        <taxon>Pseudomonadota</taxon>
        <taxon>Gammaproteobacteria</taxon>
        <taxon>Moraxellales</taxon>
        <taxon>Moraxellaceae</taxon>
        <taxon>Acinetobacter</taxon>
    </lineage>
</organism>
<evidence type="ECO:0000313" key="2">
    <source>
        <dbReference type="Proteomes" id="UP000012047"/>
    </source>
</evidence>
<proteinExistence type="predicted"/>
<gene>
    <name evidence="1" type="ORF">HMPREF0016_01041</name>
</gene>